<proteinExistence type="predicted"/>
<accession>A0A4S3PTT2</accession>
<comment type="caution">
    <text evidence="2">The sequence shown here is derived from an EMBL/GenBank/DDBJ whole genome shotgun (WGS) entry which is preliminary data.</text>
</comment>
<dbReference type="OrthoDB" id="2939539at2"/>
<name>A0A4S3PTT2_9BACI</name>
<keyword evidence="1" id="KW-1133">Transmembrane helix</keyword>
<dbReference type="RefSeq" id="WP_136379524.1">
    <property type="nucleotide sequence ID" value="NZ_SLUB01000014.1"/>
</dbReference>
<organism evidence="2 3">
    <name type="scientific">Bacillus timonensis</name>
    <dbReference type="NCBI Taxonomy" id="1033734"/>
    <lineage>
        <taxon>Bacteria</taxon>
        <taxon>Bacillati</taxon>
        <taxon>Bacillota</taxon>
        <taxon>Bacilli</taxon>
        <taxon>Bacillales</taxon>
        <taxon>Bacillaceae</taxon>
        <taxon>Bacillus</taxon>
    </lineage>
</organism>
<evidence type="ECO:0000313" key="3">
    <source>
        <dbReference type="Proteomes" id="UP000306477"/>
    </source>
</evidence>
<dbReference type="EMBL" id="SLUB01000014">
    <property type="protein sequence ID" value="THE12775.1"/>
    <property type="molecule type" value="Genomic_DNA"/>
</dbReference>
<gene>
    <name evidence="2" type="ORF">E1I69_10300</name>
</gene>
<keyword evidence="1" id="KW-0812">Transmembrane</keyword>
<sequence>MKQIKAFVGCFFIAVSAFLYATKHITAAIISSIINRPDVNYYEGAYKLVGFGINFWIIISLLVGVAIIISLLTQGVAFPFKKKQPIEENPHQ</sequence>
<protein>
    <submittedName>
        <fullName evidence="2">Uncharacterized protein</fullName>
    </submittedName>
</protein>
<reference evidence="2 3" key="1">
    <citation type="journal article" date="2019" name="Indoor Air">
        <title>Impacts of indoor surface finishes on bacterial viability.</title>
        <authorList>
            <person name="Hu J."/>
            <person name="Maamar S.B."/>
            <person name="Glawe A.J."/>
            <person name="Gottel N."/>
            <person name="Gilbert J.A."/>
            <person name="Hartmann E.M."/>
        </authorList>
    </citation>
    <scope>NUCLEOTIDE SEQUENCE [LARGE SCALE GENOMIC DNA]</scope>
    <source>
        <strain evidence="2 3">AF060A6</strain>
    </source>
</reference>
<dbReference type="AlphaFoldDB" id="A0A4S3PTT2"/>
<evidence type="ECO:0000256" key="1">
    <source>
        <dbReference type="SAM" id="Phobius"/>
    </source>
</evidence>
<evidence type="ECO:0000313" key="2">
    <source>
        <dbReference type="EMBL" id="THE12775.1"/>
    </source>
</evidence>
<dbReference type="Proteomes" id="UP000306477">
    <property type="component" value="Unassembled WGS sequence"/>
</dbReference>
<keyword evidence="1" id="KW-0472">Membrane</keyword>
<keyword evidence="3" id="KW-1185">Reference proteome</keyword>
<feature type="transmembrane region" description="Helical" evidence="1">
    <location>
        <begin position="51"/>
        <end position="73"/>
    </location>
</feature>